<reference evidence="2" key="1">
    <citation type="submission" date="2022-08" db="UniProtKB">
        <authorList>
            <consortium name="EnsemblMetazoa"/>
        </authorList>
    </citation>
    <scope>IDENTIFICATION</scope>
    <source>
        <strain evidence="2">05x7-T-G4-1.051#20</strain>
    </source>
</reference>
<protein>
    <submittedName>
        <fullName evidence="2">Uncharacterized protein</fullName>
    </submittedName>
</protein>
<evidence type="ECO:0000313" key="2">
    <source>
        <dbReference type="EnsemblMetazoa" id="G6312.1:cds"/>
    </source>
</evidence>
<accession>A0A8W8NIA9</accession>
<feature type="region of interest" description="Disordered" evidence="1">
    <location>
        <begin position="1"/>
        <end position="40"/>
    </location>
</feature>
<dbReference type="EnsemblMetazoa" id="G6312.1">
    <property type="protein sequence ID" value="G6312.1:cds"/>
    <property type="gene ID" value="G6312"/>
</dbReference>
<dbReference type="Proteomes" id="UP000005408">
    <property type="component" value="Unassembled WGS sequence"/>
</dbReference>
<dbReference type="AlphaFoldDB" id="A0A8W8NIA9"/>
<organism evidence="2 3">
    <name type="scientific">Magallana gigas</name>
    <name type="common">Pacific oyster</name>
    <name type="synonym">Crassostrea gigas</name>
    <dbReference type="NCBI Taxonomy" id="29159"/>
    <lineage>
        <taxon>Eukaryota</taxon>
        <taxon>Metazoa</taxon>
        <taxon>Spiralia</taxon>
        <taxon>Lophotrochozoa</taxon>
        <taxon>Mollusca</taxon>
        <taxon>Bivalvia</taxon>
        <taxon>Autobranchia</taxon>
        <taxon>Pteriomorphia</taxon>
        <taxon>Ostreida</taxon>
        <taxon>Ostreoidea</taxon>
        <taxon>Ostreidae</taxon>
        <taxon>Magallana</taxon>
    </lineage>
</organism>
<feature type="compositionally biased region" description="Polar residues" evidence="1">
    <location>
        <begin position="1"/>
        <end position="22"/>
    </location>
</feature>
<sequence length="208" mass="23174">MVDSATQTENTAQRTTDGYSQTDRNHLQNSSDHKCIQSDPADLSAVSSKLDEILSILKRKKEPMNVSDVLRWVTSTTSTTLPGMQSVTIVPVEEDSILGAREPTSPVLNRTGRCARGREVYTENIVSVERTPFAGVTHKVLNKKTTGSKDKVLTFECRPTSTTIEIKDKCDIVYGEFEFRVRRDILSDLKEASCSDGNFMWLLAKTLP</sequence>
<feature type="compositionally biased region" description="Basic and acidic residues" evidence="1">
    <location>
        <begin position="23"/>
        <end position="36"/>
    </location>
</feature>
<evidence type="ECO:0000313" key="3">
    <source>
        <dbReference type="Proteomes" id="UP000005408"/>
    </source>
</evidence>
<name>A0A8W8NIA9_MAGGI</name>
<evidence type="ECO:0000256" key="1">
    <source>
        <dbReference type="SAM" id="MobiDB-lite"/>
    </source>
</evidence>
<proteinExistence type="predicted"/>
<keyword evidence="3" id="KW-1185">Reference proteome</keyword>